<dbReference type="SMR" id="A0A836I0E9"/>
<dbReference type="EMBL" id="JAFEUZ010000008">
    <property type="protein sequence ID" value="KAG5485788.1"/>
    <property type="molecule type" value="Genomic_DNA"/>
</dbReference>
<evidence type="ECO:0000313" key="5">
    <source>
        <dbReference type="Proteomes" id="UP000673552"/>
    </source>
</evidence>
<organism evidence="4 5">
    <name type="scientific">Leishmania martiniquensis</name>
    <dbReference type="NCBI Taxonomy" id="1580590"/>
    <lineage>
        <taxon>Eukaryota</taxon>
        <taxon>Discoba</taxon>
        <taxon>Euglenozoa</taxon>
        <taxon>Kinetoplastea</taxon>
        <taxon>Metakinetoplastina</taxon>
        <taxon>Trypanosomatida</taxon>
        <taxon>Trypanosomatidae</taxon>
        <taxon>Leishmaniinae</taxon>
        <taxon>Leishmania</taxon>
    </lineage>
</organism>
<reference evidence="5" key="1">
    <citation type="journal article" date="2021" name="Microbiol. Resour. Announc.">
        <title>LGAAP: Leishmaniinae Genome Assembly and Annotation Pipeline.</title>
        <authorList>
            <person name="Almutairi H."/>
            <person name="Urbaniak M.D."/>
            <person name="Bates M.D."/>
            <person name="Jariyapan N."/>
            <person name="Kwakye-Nuako G."/>
            <person name="Thomaz-Soccol V."/>
            <person name="Al-Salem W.S."/>
            <person name="Dillon R.J."/>
            <person name="Bates P.A."/>
            <person name="Gatherer D."/>
        </authorList>
    </citation>
    <scope>NUCLEOTIDE SEQUENCE [LARGE SCALE GENOMIC DNA]</scope>
</reference>
<feature type="signal peptide" evidence="3">
    <location>
        <begin position="1"/>
        <end position="31"/>
    </location>
</feature>
<keyword evidence="2" id="KW-0812">Transmembrane</keyword>
<keyword evidence="3" id="KW-0732">Signal</keyword>
<evidence type="ECO:0000313" key="4">
    <source>
        <dbReference type="EMBL" id="KAG5485788.1"/>
    </source>
</evidence>
<dbReference type="KEGG" id="lmat:92517096"/>
<proteinExistence type="predicted"/>
<protein>
    <submittedName>
        <fullName evidence="4">Uncharacterized protein</fullName>
    </submittedName>
</protein>
<reference evidence="5" key="2">
    <citation type="journal article" date="2021" name="Sci. Data">
        <title>Chromosome-scale genome sequencing, assembly and annotation of six genomes from subfamily Leishmaniinae.</title>
        <authorList>
            <person name="Almutairi H."/>
            <person name="Urbaniak M.D."/>
            <person name="Bates M.D."/>
            <person name="Jariyapan N."/>
            <person name="Kwakye-Nuako G."/>
            <person name="Thomaz Soccol V."/>
            <person name="Al-Salem W.S."/>
            <person name="Dillon R.J."/>
            <person name="Bates P.A."/>
            <person name="Gatherer D."/>
        </authorList>
    </citation>
    <scope>NUCLEOTIDE SEQUENCE [LARGE SCALE GENOMIC DNA]</scope>
</reference>
<dbReference type="RefSeq" id="XP_067180941.1">
    <property type="nucleotide sequence ID" value="XM_067324584.1"/>
</dbReference>
<accession>A0A836I0E9</accession>
<evidence type="ECO:0000256" key="3">
    <source>
        <dbReference type="SAM" id="SignalP"/>
    </source>
</evidence>
<feature type="compositionally biased region" description="Basic and acidic residues" evidence="1">
    <location>
        <begin position="93"/>
        <end position="104"/>
    </location>
</feature>
<feature type="region of interest" description="Disordered" evidence="1">
    <location>
        <begin position="93"/>
        <end position="142"/>
    </location>
</feature>
<feature type="transmembrane region" description="Helical" evidence="2">
    <location>
        <begin position="63"/>
        <end position="91"/>
    </location>
</feature>
<keyword evidence="5" id="KW-1185">Reference proteome</keyword>
<name>A0A836I0E9_9TRYP</name>
<feature type="compositionally biased region" description="Low complexity" evidence="1">
    <location>
        <begin position="120"/>
        <end position="135"/>
    </location>
</feature>
<feature type="chain" id="PRO_5032933876" evidence="3">
    <location>
        <begin position="32"/>
        <end position="142"/>
    </location>
</feature>
<dbReference type="AlphaFoldDB" id="A0A836I0E9"/>
<keyword evidence="2" id="KW-0472">Membrane</keyword>
<keyword evidence="2" id="KW-1133">Transmembrane helix</keyword>
<sequence>MRGALTSGTGRLPRHLIAVLFAATALQGALSGTPLVAQAADDTPEPTAYVRRTYEVKVPFFTEYWWVGFIMLFVGFLLIVLVLYVTVQCHFKESDQRRRRKEVEATEIPMEGSSDDEMASHGGSHSSRSGQSTTSNPLCFRR</sequence>
<dbReference type="Proteomes" id="UP000673552">
    <property type="component" value="Unassembled WGS sequence"/>
</dbReference>
<comment type="caution">
    <text evidence="4">The sequence shown here is derived from an EMBL/GenBank/DDBJ whole genome shotgun (WGS) entry which is preliminary data.</text>
</comment>
<dbReference type="GeneID" id="92517096"/>
<dbReference type="OrthoDB" id="267729at2759"/>
<gene>
    <name evidence="4" type="ORF">LSCM1_07200</name>
</gene>
<evidence type="ECO:0000256" key="2">
    <source>
        <dbReference type="SAM" id="Phobius"/>
    </source>
</evidence>
<evidence type="ECO:0000256" key="1">
    <source>
        <dbReference type="SAM" id="MobiDB-lite"/>
    </source>
</evidence>